<name>A0A1L3LM93_9HYPH</name>
<dbReference type="RefSeq" id="WP_064253697.1">
    <property type="nucleotide sequence ID" value="NZ_CP013107.1"/>
</dbReference>
<gene>
    <name evidence="1" type="ORF">SAMCFNEI73_Ch1864</name>
</gene>
<dbReference type="InterPro" id="IPR025395">
    <property type="entry name" value="Phage_tail_terminator-like"/>
</dbReference>
<proteinExistence type="predicted"/>
<dbReference type="Proteomes" id="UP000182306">
    <property type="component" value="Chromosome"/>
</dbReference>
<evidence type="ECO:0000313" key="1">
    <source>
        <dbReference type="EMBL" id="APG91153.1"/>
    </source>
</evidence>
<reference evidence="1 2" key="1">
    <citation type="submission" date="2015-10" db="EMBL/GenBank/DDBJ databases">
        <title>Genomic differences between typical nodule nitrogen-fixing rhizobial strains and those coming from bean seeds.</title>
        <authorList>
            <person name="Peralta H."/>
            <person name="Aguilar-Vera A."/>
            <person name="Diaz R."/>
            <person name="Mora Y."/>
            <person name="Martinez-Batallar G."/>
            <person name="Salazar E."/>
            <person name="Vargas-Lagunas C."/>
            <person name="Encarnacion S."/>
            <person name="Girard L."/>
            <person name="Mora J."/>
        </authorList>
    </citation>
    <scope>NUCLEOTIDE SEQUENCE [LARGE SCALE GENOMIC DNA]</scope>
    <source>
        <strain evidence="1 2">CFNEI 73</strain>
    </source>
</reference>
<dbReference type="STRING" id="194963.SAMCFNEI73_Ch1864"/>
<dbReference type="EMBL" id="CP013107">
    <property type="protein sequence ID" value="APG91153.1"/>
    <property type="molecule type" value="Genomic_DNA"/>
</dbReference>
<keyword evidence="2" id="KW-1185">Reference proteome</keyword>
<dbReference type="OrthoDB" id="7858762at2"/>
<sequence>MADTVEKKIYQALLIQMQAFVPPAGVTIVLPGQTFTPTATSKFVSVEVHFNRSIETDLSLVMDPIRQGFMRTNVMWPKGLAIVDGYDVAGQLRGHFRRGTKLFRTDTQVRIDEDPEIGVLVTGDTHHNIPVTTRWRCYPQVPA</sequence>
<dbReference type="Pfam" id="PF13554">
    <property type="entry name" value="Phage_tail_terminator_5"/>
    <property type="match status" value="1"/>
</dbReference>
<dbReference type="Gene3D" id="3.30.2000.20">
    <property type="match status" value="1"/>
</dbReference>
<dbReference type="AlphaFoldDB" id="A0A1L3LM93"/>
<dbReference type="KEGG" id="same:SAMCFNEI73_Ch1864"/>
<accession>A0A1L3LM93</accession>
<evidence type="ECO:0000313" key="2">
    <source>
        <dbReference type="Proteomes" id="UP000182306"/>
    </source>
</evidence>
<protein>
    <submittedName>
        <fullName evidence="1">Uncharacterized protein</fullName>
    </submittedName>
</protein>
<organism evidence="1 2">
    <name type="scientific">Sinorhizobium americanum</name>
    <dbReference type="NCBI Taxonomy" id="194963"/>
    <lineage>
        <taxon>Bacteria</taxon>
        <taxon>Pseudomonadati</taxon>
        <taxon>Pseudomonadota</taxon>
        <taxon>Alphaproteobacteria</taxon>
        <taxon>Hyphomicrobiales</taxon>
        <taxon>Rhizobiaceae</taxon>
        <taxon>Sinorhizobium/Ensifer group</taxon>
        <taxon>Sinorhizobium</taxon>
    </lineage>
</organism>